<evidence type="ECO:0000313" key="1">
    <source>
        <dbReference type="EMBL" id="CAK7352324.1"/>
    </source>
</evidence>
<sequence length="148" mass="17000">MAFYASVSRSLSSFEHEVPFLEHLINTKVDECHAVHITTRVVVHVHRQYENGECFVVCVKGRIILEFSPVNPSRPILGFATSKAIDDSFISLRGIPMSPNGITMELDKDFRNQWGSSKEYYCCLKQIKLFLMNRAWFGVKIDEHVPHN</sequence>
<comment type="caution">
    <text evidence="1">The sequence shown here is derived from an EMBL/GenBank/DDBJ whole genome shotgun (WGS) entry which is preliminary data.</text>
</comment>
<organism evidence="1 2">
    <name type="scientific">Dovyalis caffra</name>
    <dbReference type="NCBI Taxonomy" id="77055"/>
    <lineage>
        <taxon>Eukaryota</taxon>
        <taxon>Viridiplantae</taxon>
        <taxon>Streptophyta</taxon>
        <taxon>Embryophyta</taxon>
        <taxon>Tracheophyta</taxon>
        <taxon>Spermatophyta</taxon>
        <taxon>Magnoliopsida</taxon>
        <taxon>eudicotyledons</taxon>
        <taxon>Gunneridae</taxon>
        <taxon>Pentapetalae</taxon>
        <taxon>rosids</taxon>
        <taxon>fabids</taxon>
        <taxon>Malpighiales</taxon>
        <taxon>Salicaceae</taxon>
        <taxon>Flacourtieae</taxon>
        <taxon>Dovyalis</taxon>
    </lineage>
</organism>
<evidence type="ECO:0000313" key="2">
    <source>
        <dbReference type="Proteomes" id="UP001314170"/>
    </source>
</evidence>
<dbReference type="Proteomes" id="UP001314170">
    <property type="component" value="Unassembled WGS sequence"/>
</dbReference>
<accession>A0AAV1SJW0</accession>
<proteinExistence type="predicted"/>
<reference evidence="1 2" key="1">
    <citation type="submission" date="2024-01" db="EMBL/GenBank/DDBJ databases">
        <authorList>
            <person name="Waweru B."/>
        </authorList>
    </citation>
    <scope>NUCLEOTIDE SEQUENCE [LARGE SCALE GENOMIC DNA]</scope>
</reference>
<protein>
    <submittedName>
        <fullName evidence="1">Uncharacterized protein</fullName>
    </submittedName>
</protein>
<keyword evidence="2" id="KW-1185">Reference proteome</keyword>
<dbReference type="EMBL" id="CAWUPB010001194">
    <property type="protein sequence ID" value="CAK7352324.1"/>
    <property type="molecule type" value="Genomic_DNA"/>
</dbReference>
<name>A0AAV1SJW0_9ROSI</name>
<dbReference type="AlphaFoldDB" id="A0AAV1SJW0"/>
<gene>
    <name evidence="1" type="ORF">DCAF_LOCUS24165</name>
</gene>